<comment type="caution">
    <text evidence="2">The sequence shown here is derived from an EMBL/GenBank/DDBJ whole genome shotgun (WGS) entry which is preliminary data.</text>
</comment>
<proteinExistence type="predicted"/>
<dbReference type="EMBL" id="JAVDXU010000001">
    <property type="protein sequence ID" value="MDR7267747.1"/>
    <property type="molecule type" value="Genomic_DNA"/>
</dbReference>
<evidence type="ECO:0000256" key="1">
    <source>
        <dbReference type="SAM" id="MobiDB-lite"/>
    </source>
</evidence>
<protein>
    <recommendedName>
        <fullName evidence="4">TIGR04222 domain-containing membrane protein</fullName>
    </recommendedName>
</protein>
<feature type="region of interest" description="Disordered" evidence="1">
    <location>
        <begin position="261"/>
        <end position="287"/>
    </location>
</feature>
<dbReference type="RefSeq" id="WP_310260061.1">
    <property type="nucleotide sequence ID" value="NZ_JAVDXU010000001.1"/>
</dbReference>
<accession>A0ABU1YFW7</accession>
<evidence type="ECO:0000313" key="2">
    <source>
        <dbReference type="EMBL" id="MDR7267747.1"/>
    </source>
</evidence>
<evidence type="ECO:0000313" key="3">
    <source>
        <dbReference type="Proteomes" id="UP001180453"/>
    </source>
</evidence>
<sequence>MNQLPKPGWWQRVSRSLPWHSTPQRQIANAWRRLQRQCPPAALAAQQIAPQVRAAWQAEVAKTLPGFAVQAASWPYCATGLAQFFEASRLQRDAGPCALPSRAADSVWHAWLKVDPGGLAAWQQRFFGRVIEHRESADLGAPVDECLARTWAAACRSEGRSALAPRLPLVFALDAQLRPPTGWAYTFERGRLVHRQIDGFGETRGMGMQHAALAGTGLAALGLLSAGEAETMRRRAAAAASGSTGGDGSFFGWGGFDSGSGSGDCSSSSSSDGGGGCSCGSSCGGGS</sequence>
<keyword evidence="3" id="KW-1185">Reference proteome</keyword>
<dbReference type="Proteomes" id="UP001180453">
    <property type="component" value="Unassembled WGS sequence"/>
</dbReference>
<evidence type="ECO:0008006" key="4">
    <source>
        <dbReference type="Google" id="ProtNLM"/>
    </source>
</evidence>
<gene>
    <name evidence="2" type="ORF">J2X20_000376</name>
</gene>
<organism evidence="2 3">
    <name type="scientific">Roseateles saccharophilus</name>
    <name type="common">Pseudomonas saccharophila</name>
    <dbReference type="NCBI Taxonomy" id="304"/>
    <lineage>
        <taxon>Bacteria</taxon>
        <taxon>Pseudomonadati</taxon>
        <taxon>Pseudomonadota</taxon>
        <taxon>Betaproteobacteria</taxon>
        <taxon>Burkholderiales</taxon>
        <taxon>Sphaerotilaceae</taxon>
        <taxon>Roseateles</taxon>
    </lineage>
</organism>
<reference evidence="2 3" key="1">
    <citation type="submission" date="2023-07" db="EMBL/GenBank/DDBJ databases">
        <title>Sorghum-associated microbial communities from plants grown in Nebraska, USA.</title>
        <authorList>
            <person name="Schachtman D."/>
        </authorList>
    </citation>
    <scope>NUCLEOTIDE SEQUENCE [LARGE SCALE GENOMIC DNA]</scope>
    <source>
        <strain evidence="2 3">BE314</strain>
    </source>
</reference>
<feature type="compositionally biased region" description="Gly residues" evidence="1">
    <location>
        <begin position="272"/>
        <end position="287"/>
    </location>
</feature>
<name>A0ABU1YFW7_ROSSA</name>